<comment type="caution">
    <text evidence="2">The sequence shown here is derived from an EMBL/GenBank/DDBJ whole genome shotgun (WGS) entry which is preliminary data.</text>
</comment>
<evidence type="ECO:0000256" key="1">
    <source>
        <dbReference type="SAM" id="MobiDB-lite"/>
    </source>
</evidence>
<accession>A0A350P566</accession>
<dbReference type="AlphaFoldDB" id="A0A350P566"/>
<proteinExistence type="predicted"/>
<reference evidence="2 3" key="1">
    <citation type="journal article" date="2018" name="Nat. Biotechnol.">
        <title>A standardized bacterial taxonomy based on genome phylogeny substantially revises the tree of life.</title>
        <authorList>
            <person name="Parks D.H."/>
            <person name="Chuvochina M."/>
            <person name="Waite D.W."/>
            <person name="Rinke C."/>
            <person name="Skarshewski A."/>
            <person name="Chaumeil P.A."/>
            <person name="Hugenholtz P."/>
        </authorList>
    </citation>
    <scope>NUCLEOTIDE SEQUENCE [LARGE SCALE GENOMIC DNA]</scope>
    <source>
        <strain evidence="2">UBA11978</strain>
    </source>
</reference>
<dbReference type="EMBL" id="DNAN01000428">
    <property type="protein sequence ID" value="HAW76433.1"/>
    <property type="molecule type" value="Genomic_DNA"/>
</dbReference>
<organism evidence="2 3">
    <name type="scientific">Alteromonas australica</name>
    <dbReference type="NCBI Taxonomy" id="589873"/>
    <lineage>
        <taxon>Bacteria</taxon>
        <taxon>Pseudomonadati</taxon>
        <taxon>Pseudomonadota</taxon>
        <taxon>Gammaproteobacteria</taxon>
        <taxon>Alteromonadales</taxon>
        <taxon>Alteromonadaceae</taxon>
        <taxon>Alteromonas/Salinimonas group</taxon>
        <taxon>Alteromonas</taxon>
    </lineage>
</organism>
<protein>
    <submittedName>
        <fullName evidence="2">Uncharacterized protein</fullName>
    </submittedName>
</protein>
<evidence type="ECO:0000313" key="3">
    <source>
        <dbReference type="Proteomes" id="UP000263517"/>
    </source>
</evidence>
<dbReference type="Proteomes" id="UP000263517">
    <property type="component" value="Unassembled WGS sequence"/>
</dbReference>
<feature type="compositionally biased region" description="Basic and acidic residues" evidence="1">
    <location>
        <begin position="1"/>
        <end position="12"/>
    </location>
</feature>
<evidence type="ECO:0000313" key="2">
    <source>
        <dbReference type="EMBL" id="HAW76433.1"/>
    </source>
</evidence>
<name>A0A350P566_9ALTE</name>
<sequence length="66" mass="8177">MGRTYRHEKDWGRSPNKNNKRKNKGNINHSPSRNLTQEDYEEEFETWDRLELEALDEEYNDRHKRN</sequence>
<gene>
    <name evidence="2" type="ORF">DCW74_11955</name>
</gene>
<feature type="region of interest" description="Disordered" evidence="1">
    <location>
        <begin position="1"/>
        <end position="41"/>
    </location>
</feature>